<evidence type="ECO:0008006" key="3">
    <source>
        <dbReference type="Google" id="ProtNLM"/>
    </source>
</evidence>
<accession>A0A7J5Y1M6</accession>
<organism evidence="1 2">
    <name type="scientific">Dissostichus mawsoni</name>
    <name type="common">Antarctic cod</name>
    <dbReference type="NCBI Taxonomy" id="36200"/>
    <lineage>
        <taxon>Eukaryota</taxon>
        <taxon>Metazoa</taxon>
        <taxon>Chordata</taxon>
        <taxon>Craniata</taxon>
        <taxon>Vertebrata</taxon>
        <taxon>Euteleostomi</taxon>
        <taxon>Actinopterygii</taxon>
        <taxon>Neopterygii</taxon>
        <taxon>Teleostei</taxon>
        <taxon>Neoteleostei</taxon>
        <taxon>Acanthomorphata</taxon>
        <taxon>Eupercaria</taxon>
        <taxon>Perciformes</taxon>
        <taxon>Notothenioidei</taxon>
        <taxon>Nototheniidae</taxon>
        <taxon>Dissostichus</taxon>
    </lineage>
</organism>
<dbReference type="Gene3D" id="3.40.395.10">
    <property type="entry name" value="Adenoviral Proteinase, Chain A"/>
    <property type="match status" value="1"/>
</dbReference>
<evidence type="ECO:0000313" key="1">
    <source>
        <dbReference type="EMBL" id="KAF3842577.1"/>
    </source>
</evidence>
<protein>
    <recommendedName>
        <fullName evidence="3">Ubiquitin-like protease family profile domain-containing protein</fullName>
    </recommendedName>
</protein>
<reference evidence="1 2" key="1">
    <citation type="submission" date="2020-03" db="EMBL/GenBank/DDBJ databases">
        <title>Dissostichus mawsoni Genome sequencing and assembly.</title>
        <authorList>
            <person name="Park H."/>
        </authorList>
    </citation>
    <scope>NUCLEOTIDE SEQUENCE [LARGE SCALE GENOMIC DNA]</scope>
    <source>
        <strain evidence="1">DM0001</strain>
        <tissue evidence="1">Muscle</tissue>
    </source>
</reference>
<dbReference type="InterPro" id="IPR038765">
    <property type="entry name" value="Papain-like_cys_pep_sf"/>
</dbReference>
<dbReference type="OrthoDB" id="413122at2759"/>
<gene>
    <name evidence="1" type="ORF">F7725_024528</name>
</gene>
<dbReference type="AlphaFoldDB" id="A0A7J5Y1M6"/>
<dbReference type="EMBL" id="JAAKFY010000019">
    <property type="protein sequence ID" value="KAF3842577.1"/>
    <property type="molecule type" value="Genomic_DNA"/>
</dbReference>
<sequence>MVGKCAGGMGWEGCTRPPFENRAIQTFFWSITKTDPNKELESEVINAYLSLIVRRFNQCNDGQAAVIDSYAMTAIWKTQIWKNPGMYMIGMTLHLLIQWHTVIMGIVNENHHWMLVVMYPHEKKTLFLDPLGEGKGKMKVCLQSTRMKGCKVSRWTCSTLPHNRQQDSTSCGVLALKRRFTGEAIEFETSQKAVHELRLDIATSLLRESDDLSRLCCYCGMEEQDEEHWICCDICQRGTTTNVYKGLQWINSTCALDAHNVPKEPSLTVHCHFNPCNYCGLERGAAAEDTAALLEVEGAAPPMTAALLSISSRSLCSSSASRALCSPITCVCSCSFCSWSCSCFCCSSCFTRISVISRRSTVMDVPFTFTCCCTLVISERDGVFLASRDMVVREVEGPATGGTRQRDWDDLLIKVLHGHGGDIPQLLQDLMSPLGGSSGVHVAQHALEKLRNHIVAQIKTDECELPALLCEEDSCCCSGEQQRQLTFPGMKQQRLESTYFMKVMLSRDRRVSTAARMSA</sequence>
<dbReference type="SUPFAM" id="SSF54001">
    <property type="entry name" value="Cysteine proteinases"/>
    <property type="match status" value="1"/>
</dbReference>
<dbReference type="Proteomes" id="UP000518266">
    <property type="component" value="Unassembled WGS sequence"/>
</dbReference>
<keyword evidence="2" id="KW-1185">Reference proteome</keyword>
<proteinExistence type="predicted"/>
<name>A0A7J5Y1M6_DISMA</name>
<evidence type="ECO:0000313" key="2">
    <source>
        <dbReference type="Proteomes" id="UP000518266"/>
    </source>
</evidence>
<comment type="caution">
    <text evidence="1">The sequence shown here is derived from an EMBL/GenBank/DDBJ whole genome shotgun (WGS) entry which is preliminary data.</text>
</comment>